<evidence type="ECO:0000313" key="2">
    <source>
        <dbReference type="EMBL" id="CRK23063.1"/>
    </source>
</evidence>
<name>A0A0G4LM47_VERLO</name>
<feature type="chain" id="PRO_5002566560" evidence="1">
    <location>
        <begin position="20"/>
        <end position="85"/>
    </location>
</feature>
<protein>
    <submittedName>
        <fullName evidence="2">Uncharacterized protein</fullName>
    </submittedName>
</protein>
<proteinExistence type="predicted"/>
<dbReference type="EMBL" id="CVQI01014224">
    <property type="protein sequence ID" value="CRK23063.1"/>
    <property type="molecule type" value="Genomic_DNA"/>
</dbReference>
<evidence type="ECO:0000256" key="1">
    <source>
        <dbReference type="SAM" id="SignalP"/>
    </source>
</evidence>
<reference evidence="3" key="1">
    <citation type="submission" date="2015-05" db="EMBL/GenBank/DDBJ databases">
        <authorList>
            <person name="Fogelqvist Johan"/>
        </authorList>
    </citation>
    <scope>NUCLEOTIDE SEQUENCE [LARGE SCALE GENOMIC DNA]</scope>
</reference>
<keyword evidence="1" id="KW-0732">Signal</keyword>
<feature type="signal peptide" evidence="1">
    <location>
        <begin position="1"/>
        <end position="19"/>
    </location>
</feature>
<dbReference type="AlphaFoldDB" id="A0A0G4LM47"/>
<dbReference type="Proteomes" id="UP000045706">
    <property type="component" value="Unassembled WGS sequence"/>
</dbReference>
<sequence>MSNFLSLLGWSFLPNFVTGWTQTIYYSITIRAGDPRPQPGSARYITHRRRIHFLVVSLYLVYTLYEADHDLRRDGSSPAFRMHLV</sequence>
<gene>
    <name evidence="2" type="ORF">BN1723_012882</name>
</gene>
<organism evidence="2 3">
    <name type="scientific">Verticillium longisporum</name>
    <name type="common">Verticillium dahliae var. longisporum</name>
    <dbReference type="NCBI Taxonomy" id="100787"/>
    <lineage>
        <taxon>Eukaryota</taxon>
        <taxon>Fungi</taxon>
        <taxon>Dikarya</taxon>
        <taxon>Ascomycota</taxon>
        <taxon>Pezizomycotina</taxon>
        <taxon>Sordariomycetes</taxon>
        <taxon>Hypocreomycetidae</taxon>
        <taxon>Glomerellales</taxon>
        <taxon>Plectosphaerellaceae</taxon>
        <taxon>Verticillium</taxon>
    </lineage>
</organism>
<evidence type="ECO:0000313" key="3">
    <source>
        <dbReference type="Proteomes" id="UP000045706"/>
    </source>
</evidence>
<accession>A0A0G4LM47</accession>